<keyword evidence="4 6" id="KW-1133">Transmembrane helix</keyword>
<dbReference type="PANTHER" id="PTHR23501">
    <property type="entry name" value="MAJOR FACILITATOR SUPERFAMILY"/>
    <property type="match status" value="1"/>
</dbReference>
<feature type="transmembrane region" description="Helical" evidence="6">
    <location>
        <begin position="172"/>
        <end position="191"/>
    </location>
</feature>
<evidence type="ECO:0000256" key="6">
    <source>
        <dbReference type="SAM" id="Phobius"/>
    </source>
</evidence>
<gene>
    <name evidence="8" type="ORF">ACFYXI_42215</name>
</gene>
<evidence type="ECO:0000256" key="4">
    <source>
        <dbReference type="ARBA" id="ARBA00022989"/>
    </source>
</evidence>
<feature type="transmembrane region" description="Helical" evidence="6">
    <location>
        <begin position="485"/>
        <end position="503"/>
    </location>
</feature>
<evidence type="ECO:0000313" key="8">
    <source>
        <dbReference type="EMBL" id="MFF3672158.1"/>
    </source>
</evidence>
<dbReference type="PANTHER" id="PTHR23501:SF191">
    <property type="entry name" value="VACUOLAR BASIC AMINO ACID TRANSPORTER 4"/>
    <property type="match status" value="1"/>
</dbReference>
<keyword evidence="9" id="KW-1185">Reference proteome</keyword>
<accession>A0ABW6T6M0</accession>
<dbReference type="Proteomes" id="UP001602013">
    <property type="component" value="Unassembled WGS sequence"/>
</dbReference>
<evidence type="ECO:0000256" key="2">
    <source>
        <dbReference type="ARBA" id="ARBA00022448"/>
    </source>
</evidence>
<feature type="transmembrane region" description="Helical" evidence="6">
    <location>
        <begin position="111"/>
        <end position="132"/>
    </location>
</feature>
<evidence type="ECO:0000256" key="5">
    <source>
        <dbReference type="ARBA" id="ARBA00023136"/>
    </source>
</evidence>
<evidence type="ECO:0000313" key="9">
    <source>
        <dbReference type="Proteomes" id="UP001602013"/>
    </source>
</evidence>
<dbReference type="EMBL" id="JBIASD010000070">
    <property type="protein sequence ID" value="MFF3672158.1"/>
    <property type="molecule type" value="Genomic_DNA"/>
</dbReference>
<feature type="transmembrane region" description="Helical" evidence="6">
    <location>
        <begin position="276"/>
        <end position="295"/>
    </location>
</feature>
<proteinExistence type="predicted"/>
<dbReference type="Gene3D" id="1.20.1720.10">
    <property type="entry name" value="Multidrug resistance protein D"/>
    <property type="match status" value="1"/>
</dbReference>
<reference evidence="8 9" key="1">
    <citation type="submission" date="2024-10" db="EMBL/GenBank/DDBJ databases">
        <title>The Natural Products Discovery Center: Release of the First 8490 Sequenced Strains for Exploring Actinobacteria Biosynthetic Diversity.</title>
        <authorList>
            <person name="Kalkreuter E."/>
            <person name="Kautsar S.A."/>
            <person name="Yang D."/>
            <person name="Bader C.D."/>
            <person name="Teijaro C.N."/>
            <person name="Fluegel L."/>
            <person name="Davis C.M."/>
            <person name="Simpson J.R."/>
            <person name="Lauterbach L."/>
            <person name="Steele A.D."/>
            <person name="Gui C."/>
            <person name="Meng S."/>
            <person name="Li G."/>
            <person name="Viehrig K."/>
            <person name="Ye F."/>
            <person name="Su P."/>
            <person name="Kiefer A.F."/>
            <person name="Nichols A."/>
            <person name="Cepeda A.J."/>
            <person name="Yan W."/>
            <person name="Fan B."/>
            <person name="Jiang Y."/>
            <person name="Adhikari A."/>
            <person name="Zheng C.-J."/>
            <person name="Schuster L."/>
            <person name="Cowan T.M."/>
            <person name="Smanski M.J."/>
            <person name="Chevrette M.G."/>
            <person name="De Carvalho L.P.S."/>
            <person name="Shen B."/>
        </authorList>
    </citation>
    <scope>NUCLEOTIDE SEQUENCE [LARGE SCALE GENOMIC DNA]</scope>
    <source>
        <strain evidence="8 9">NPDC002173</strain>
    </source>
</reference>
<keyword evidence="2" id="KW-0813">Transport</keyword>
<dbReference type="InterPro" id="IPR036259">
    <property type="entry name" value="MFS_trans_sf"/>
</dbReference>
<evidence type="ECO:0000256" key="3">
    <source>
        <dbReference type="ARBA" id="ARBA00022692"/>
    </source>
</evidence>
<dbReference type="PROSITE" id="PS50850">
    <property type="entry name" value="MFS"/>
    <property type="match status" value="1"/>
</dbReference>
<dbReference type="SUPFAM" id="SSF103473">
    <property type="entry name" value="MFS general substrate transporter"/>
    <property type="match status" value="1"/>
</dbReference>
<dbReference type="InterPro" id="IPR020846">
    <property type="entry name" value="MFS_dom"/>
</dbReference>
<name>A0ABW6T6M0_9ACTN</name>
<feature type="transmembrane region" description="Helical" evidence="6">
    <location>
        <begin position="237"/>
        <end position="255"/>
    </location>
</feature>
<dbReference type="RefSeq" id="WP_387418321.1">
    <property type="nucleotide sequence ID" value="NZ_JBIASD010000070.1"/>
</dbReference>
<dbReference type="InterPro" id="IPR011701">
    <property type="entry name" value="MFS"/>
</dbReference>
<dbReference type="Pfam" id="PF07690">
    <property type="entry name" value="MFS_1"/>
    <property type="match status" value="1"/>
</dbReference>
<feature type="transmembrane region" description="Helical" evidence="6">
    <location>
        <begin position="340"/>
        <end position="359"/>
    </location>
</feature>
<organism evidence="8 9">
    <name type="scientific">Microtetraspora malaysiensis</name>
    <dbReference type="NCBI Taxonomy" id="161358"/>
    <lineage>
        <taxon>Bacteria</taxon>
        <taxon>Bacillati</taxon>
        <taxon>Actinomycetota</taxon>
        <taxon>Actinomycetes</taxon>
        <taxon>Streptosporangiales</taxon>
        <taxon>Streptosporangiaceae</taxon>
        <taxon>Microtetraspora</taxon>
    </lineage>
</organism>
<feature type="transmembrane region" description="Helical" evidence="6">
    <location>
        <begin position="144"/>
        <end position="166"/>
    </location>
</feature>
<dbReference type="Gene3D" id="1.20.1250.20">
    <property type="entry name" value="MFS general substrate transporter like domains"/>
    <property type="match status" value="1"/>
</dbReference>
<keyword evidence="3 6" id="KW-0812">Transmembrane</keyword>
<dbReference type="CDD" id="cd17502">
    <property type="entry name" value="MFS_Azr1_MDR_like"/>
    <property type="match status" value="1"/>
</dbReference>
<feature type="transmembrane region" description="Helical" evidence="6">
    <location>
        <begin position="365"/>
        <end position="395"/>
    </location>
</feature>
<feature type="transmembrane region" description="Helical" evidence="6">
    <location>
        <begin position="407"/>
        <end position="428"/>
    </location>
</feature>
<feature type="transmembrane region" description="Helical" evidence="6">
    <location>
        <begin position="307"/>
        <end position="328"/>
    </location>
</feature>
<protein>
    <submittedName>
        <fullName evidence="8">MDR family MFS transporter</fullName>
    </submittedName>
</protein>
<feature type="transmembrane region" description="Helical" evidence="6">
    <location>
        <begin position="207"/>
        <end position="225"/>
    </location>
</feature>
<feature type="transmembrane region" description="Helical" evidence="6">
    <location>
        <begin position="21"/>
        <end position="43"/>
    </location>
</feature>
<evidence type="ECO:0000256" key="1">
    <source>
        <dbReference type="ARBA" id="ARBA00004429"/>
    </source>
</evidence>
<feature type="transmembrane region" description="Helical" evidence="6">
    <location>
        <begin position="55"/>
        <end position="74"/>
    </location>
</feature>
<sequence>MDTKTGEKQDGIGFRSERGPVLAAIMLCTSLVALDSTIIATAVPSVVGDLGGFSQFPWLFSIYLLTQAVTVPIYGKLADVFGRKPVMFFGIAAFLLGSVLCGVAWSMPALILFRAIQGIGAGAVQPISITMVGDLYSVEERARVQGYLASVWGVSAVVGPTLGGIFSEYVSWRWIFFINLPLGAVAAWTLARRFKEKVARGSHRIDYLGAVLLTAGSSLLILGLLEGGVAWSWGSPVSLAIFAGGAAMLIAFVFVERRAVEPILPLWVFRHRVLTGANLAALGIGTLTIGLSSYVPTYAQGVLGTGALVAGFTLAALSIGWPLAAAVSGRIYMRIGFRDTALIGAAVTVAGAVLCAVLGRESHIWQVATACLIAGVGLGLTSSPTMVAVQSVVGWERRGVVTATNMFFRSIGSTVGAAVLGAVSNATLSDRFAHPPASVGGDHLPKSVDATSDVLTGQGAGGADGVSSAVTAFVRGALNDAVHNAFLTALVVAVLIVGAVLLMPRVRAGSGAGTGTGTGTGSEAH</sequence>
<evidence type="ECO:0000259" key="7">
    <source>
        <dbReference type="PROSITE" id="PS50850"/>
    </source>
</evidence>
<feature type="transmembrane region" description="Helical" evidence="6">
    <location>
        <begin position="86"/>
        <end position="105"/>
    </location>
</feature>
<keyword evidence="5 6" id="KW-0472">Membrane</keyword>
<feature type="domain" description="Major facilitator superfamily (MFS) profile" evidence="7">
    <location>
        <begin position="21"/>
        <end position="507"/>
    </location>
</feature>
<comment type="subcellular location">
    <subcellularLocation>
        <location evidence="1">Cell inner membrane</location>
        <topology evidence="1">Multi-pass membrane protein</topology>
    </subcellularLocation>
</comment>
<comment type="caution">
    <text evidence="8">The sequence shown here is derived from an EMBL/GenBank/DDBJ whole genome shotgun (WGS) entry which is preliminary data.</text>
</comment>